<accession>A0A222FLN8</accession>
<evidence type="ECO:0000313" key="2">
    <source>
        <dbReference type="Proteomes" id="UP000202440"/>
    </source>
</evidence>
<name>A0A222FLN8_9GAMM</name>
<keyword evidence="2" id="KW-1185">Reference proteome</keyword>
<dbReference type="EMBL" id="CP022530">
    <property type="protein sequence ID" value="ASP39506.1"/>
    <property type="molecule type" value="Genomic_DNA"/>
</dbReference>
<sequence length="312" mass="34816">MSIETEKQLRAIIPPHSPLLDKRVLASLDAHCENYLSHSRCALLALANHPQPFYALNAKQWTFTSATSMELNDVTIEALSSKQAASLFFWIPGVDHGLRINGWLEQNRITIEQVYLHCGRAAMRAQWWQPTHPQPIIDDDASWVAHARYGFLFSQDEQGLSQLSPRGEPNGGFLLHQGCLWIPERPGNKYAISLRNVLKNPQLTVALLIPGLYRLRWWHGTASIDDGDVWSACAVDGKTPKLGLRLNIHTSGSAPLPALQSLWKNANANANTDTLTPFSKALSEHMSGKGLMGKLTHGVVNHIIEKDKRQLY</sequence>
<evidence type="ECO:0000313" key="1">
    <source>
        <dbReference type="EMBL" id="ASP39506.1"/>
    </source>
</evidence>
<dbReference type="KEGG" id="bsan:CHH28_12850"/>
<organism evidence="1 2">
    <name type="scientific">Bacterioplanes sanyensis</name>
    <dbReference type="NCBI Taxonomy" id="1249553"/>
    <lineage>
        <taxon>Bacteria</taxon>
        <taxon>Pseudomonadati</taxon>
        <taxon>Pseudomonadota</taxon>
        <taxon>Gammaproteobacteria</taxon>
        <taxon>Oceanospirillales</taxon>
        <taxon>Oceanospirillaceae</taxon>
        <taxon>Bacterioplanes</taxon>
    </lineage>
</organism>
<reference evidence="1 2" key="1">
    <citation type="submission" date="2017-07" db="EMBL/GenBank/DDBJ databases">
        <title>Annotated genome sequence of Bacterioplanes sanyensis isolated from Red Sea.</title>
        <authorList>
            <person name="Rehman Z.U."/>
        </authorList>
    </citation>
    <scope>NUCLEOTIDE SEQUENCE [LARGE SCALE GENOMIC DNA]</scope>
    <source>
        <strain evidence="1 2">NV9</strain>
    </source>
</reference>
<protein>
    <recommendedName>
        <fullName evidence="3">Pyridoxamine 5'-phosphate oxidase putative domain-containing protein</fullName>
    </recommendedName>
</protein>
<dbReference type="AlphaFoldDB" id="A0A222FLN8"/>
<proteinExistence type="predicted"/>
<dbReference type="OrthoDB" id="9796486at2"/>
<dbReference type="RefSeq" id="WP_094060684.1">
    <property type="nucleotide sequence ID" value="NZ_CP022530.1"/>
</dbReference>
<gene>
    <name evidence="1" type="ORF">CHH28_12850</name>
</gene>
<evidence type="ECO:0008006" key="3">
    <source>
        <dbReference type="Google" id="ProtNLM"/>
    </source>
</evidence>
<dbReference type="Proteomes" id="UP000202440">
    <property type="component" value="Chromosome"/>
</dbReference>